<dbReference type="OMA" id="NAKVRSH"/>
<keyword evidence="4" id="KW-1185">Reference proteome</keyword>
<protein>
    <recommendedName>
        <fullName evidence="2">DUF4005 domain-containing protein</fullName>
    </recommendedName>
</protein>
<dbReference type="OrthoDB" id="1704267at2759"/>
<evidence type="ECO:0000256" key="1">
    <source>
        <dbReference type="SAM" id="MobiDB-lite"/>
    </source>
</evidence>
<dbReference type="Pfam" id="PF13178">
    <property type="entry name" value="DUF4005"/>
    <property type="match status" value="1"/>
</dbReference>
<dbReference type="Proteomes" id="UP000036987">
    <property type="component" value="Unassembled WGS sequence"/>
</dbReference>
<comment type="caution">
    <text evidence="3">The sequence shown here is derived from an EMBL/GenBank/DDBJ whole genome shotgun (WGS) entry which is preliminary data.</text>
</comment>
<evidence type="ECO:0000259" key="2">
    <source>
        <dbReference type="Pfam" id="PF13178"/>
    </source>
</evidence>
<sequence>MFATAATPAKSVCCDGSGYNSRYSNPNYMAKTESFNAKVRSHSAPKQRPEPRKRLSLQEMVESRSSLSGVGMMKSCSRAQEAISLKNTIVSRMTMIDRSSESDFYLQRRW</sequence>
<evidence type="ECO:0000313" key="3">
    <source>
        <dbReference type="EMBL" id="KMZ60313.1"/>
    </source>
</evidence>
<gene>
    <name evidence="3" type="ORF">ZOSMA_5G01800</name>
</gene>
<dbReference type="InterPro" id="IPR025064">
    <property type="entry name" value="DUF4005"/>
</dbReference>
<dbReference type="AlphaFoldDB" id="A0A0K9NUK4"/>
<reference evidence="4" key="1">
    <citation type="journal article" date="2016" name="Nature">
        <title>The genome of the seagrass Zostera marina reveals angiosperm adaptation to the sea.</title>
        <authorList>
            <person name="Olsen J.L."/>
            <person name="Rouze P."/>
            <person name="Verhelst B."/>
            <person name="Lin Y.-C."/>
            <person name="Bayer T."/>
            <person name="Collen J."/>
            <person name="Dattolo E."/>
            <person name="De Paoli E."/>
            <person name="Dittami S."/>
            <person name="Maumus F."/>
            <person name="Michel G."/>
            <person name="Kersting A."/>
            <person name="Lauritano C."/>
            <person name="Lohaus R."/>
            <person name="Toepel M."/>
            <person name="Tonon T."/>
            <person name="Vanneste K."/>
            <person name="Amirebrahimi M."/>
            <person name="Brakel J."/>
            <person name="Bostroem C."/>
            <person name="Chovatia M."/>
            <person name="Grimwood J."/>
            <person name="Jenkins J.W."/>
            <person name="Jueterbock A."/>
            <person name="Mraz A."/>
            <person name="Stam W.T."/>
            <person name="Tice H."/>
            <person name="Bornberg-Bauer E."/>
            <person name="Green P.J."/>
            <person name="Pearson G.A."/>
            <person name="Procaccini G."/>
            <person name="Duarte C.M."/>
            <person name="Schmutz J."/>
            <person name="Reusch T.B.H."/>
            <person name="Van de Peer Y."/>
        </authorList>
    </citation>
    <scope>NUCLEOTIDE SEQUENCE [LARGE SCALE GENOMIC DNA]</scope>
    <source>
        <strain evidence="4">cv. Finnish</strain>
    </source>
</reference>
<dbReference type="EMBL" id="LFYR01001623">
    <property type="protein sequence ID" value="KMZ60313.1"/>
    <property type="molecule type" value="Genomic_DNA"/>
</dbReference>
<proteinExistence type="predicted"/>
<evidence type="ECO:0000313" key="4">
    <source>
        <dbReference type="Proteomes" id="UP000036987"/>
    </source>
</evidence>
<organism evidence="3 4">
    <name type="scientific">Zostera marina</name>
    <name type="common">Eelgrass</name>
    <dbReference type="NCBI Taxonomy" id="29655"/>
    <lineage>
        <taxon>Eukaryota</taxon>
        <taxon>Viridiplantae</taxon>
        <taxon>Streptophyta</taxon>
        <taxon>Embryophyta</taxon>
        <taxon>Tracheophyta</taxon>
        <taxon>Spermatophyta</taxon>
        <taxon>Magnoliopsida</taxon>
        <taxon>Liliopsida</taxon>
        <taxon>Zosteraceae</taxon>
        <taxon>Zostera</taxon>
    </lineage>
</organism>
<feature type="domain" description="DUF4005" evidence="2">
    <location>
        <begin position="17"/>
        <end position="68"/>
    </location>
</feature>
<name>A0A0K9NUK4_ZOSMR</name>
<accession>A0A0K9NUK4</accession>
<feature type="region of interest" description="Disordered" evidence="1">
    <location>
        <begin position="34"/>
        <end position="58"/>
    </location>
</feature>